<proteinExistence type="predicted"/>
<evidence type="ECO:0000313" key="2">
    <source>
        <dbReference type="EMBL" id="KAG0251600.1"/>
    </source>
</evidence>
<feature type="region of interest" description="Disordered" evidence="1">
    <location>
        <begin position="867"/>
        <end position="905"/>
    </location>
</feature>
<feature type="compositionally biased region" description="Pro residues" evidence="1">
    <location>
        <begin position="870"/>
        <end position="898"/>
    </location>
</feature>
<evidence type="ECO:0000256" key="1">
    <source>
        <dbReference type="SAM" id="MobiDB-lite"/>
    </source>
</evidence>
<feature type="region of interest" description="Disordered" evidence="1">
    <location>
        <begin position="304"/>
        <end position="474"/>
    </location>
</feature>
<feature type="compositionally biased region" description="Polar residues" evidence="1">
    <location>
        <begin position="603"/>
        <end position="627"/>
    </location>
</feature>
<feature type="region of interest" description="Disordered" evidence="1">
    <location>
        <begin position="501"/>
        <end position="564"/>
    </location>
</feature>
<feature type="compositionally biased region" description="Basic residues" evidence="1">
    <location>
        <begin position="84"/>
        <end position="94"/>
    </location>
</feature>
<feature type="compositionally biased region" description="Low complexity" evidence="1">
    <location>
        <begin position="641"/>
        <end position="679"/>
    </location>
</feature>
<feature type="compositionally biased region" description="Basic and acidic residues" evidence="1">
    <location>
        <begin position="459"/>
        <end position="472"/>
    </location>
</feature>
<feature type="region of interest" description="Disordered" evidence="1">
    <location>
        <begin position="175"/>
        <end position="200"/>
    </location>
</feature>
<comment type="caution">
    <text evidence="2">The sequence shown here is derived from an EMBL/GenBank/DDBJ whole genome shotgun (WGS) entry which is preliminary data.</text>
</comment>
<sequence>MGTFRPPLAATRVIKKSNPNPTTGDTPAPDSQQRQSLQPEHKHHQEEAFSKQEEQNGYDGQVGESRLFSTTSTMPRESASIPSQRHKNKNHRTRQQVLLDAKRKRESSPTPVAPHHPRRQRNRKGASHFYVTPIYGTADKEVDTHSGYNDSDNTCSSVHTQSFTTPVIIGHIVSKKRPREQDPDPSTCSIESTGSFEEQRPTHRRVLMANNQFTSSAFLPITAIPPVLAPVSVPAALRPALNGLTSQAPAPGRKTPHLVYSKGMESWNDSDILADVDPNFDVGTDADDSAMEGSIFSSKYTYHMQDSSAGQEDEDDNQDNSSGTDEVSSDEEQSHGDAHDWGQDSNDGSQQDDDNGSDNNNNSEDKDGNDKDNEDQDDKDENDNDQNDENQDDENQTEDEAEDEGESDDENKSMSTDANDNSSSPDSPSPSKGVKDKARWVSSPSPPFPTSGDSADQIDDSRATQIKSDEALAHSLHQQWNRTIAGHPTVAHNLSVAGTSSIVASGSGSSSRASVTPWFGVSSSSNVVSGSRSHQTPNVAGTFDSSTSSVFAAASSSSAAPAPGYSSSYAATIGSHNTATGSPTPSNPPSSPRQSPIIPATQAHASGSQSGRKQAHNSSGQSGSKQSHVVPLQIQPSANTGASHASMSRSSSQQSSHSGSGSASASASGSPGPSLSPQSHLRDSYFTGFSDGRLHGYITARRHARGAQTGLVALDLANLSGSNTTDTPSAFSPPQLHTLISGQLLDVVESSWSEYDRLHAAARLDPSLQPPPRMYGFGIIPGQGFGYGEIIGPGLIRALPDFSRPHSATLLQGQNLAYGSATPVSASIQVPVPVPVSAAPLPGPTSGSTGASSVINALHAQQQQIALTPTPSPSPSLSPSPSPTPSPSPSLGPAPRPGVAPGATPPASLASTVLVTVQSAAPAPCTITVITPAPAPVVPPALIPVQMPAVLNPMPPVAIQVVFPIQAAQVQNQAGGEQQCTAIARTTGLRCKRLARANGRCYQH</sequence>
<dbReference type="Proteomes" id="UP000726737">
    <property type="component" value="Unassembled WGS sequence"/>
</dbReference>
<feature type="compositionally biased region" description="Acidic residues" evidence="1">
    <location>
        <begin position="372"/>
        <end position="409"/>
    </location>
</feature>
<feature type="compositionally biased region" description="Basic and acidic residues" evidence="1">
    <location>
        <begin position="332"/>
        <end position="342"/>
    </location>
</feature>
<feature type="compositionally biased region" description="Low complexity" evidence="1">
    <location>
        <begin position="545"/>
        <end position="564"/>
    </location>
</feature>
<feature type="compositionally biased region" description="Low complexity" evidence="1">
    <location>
        <begin position="419"/>
        <end position="431"/>
    </location>
</feature>
<feature type="compositionally biased region" description="Basic and acidic residues" evidence="1">
    <location>
        <begin position="39"/>
        <end position="54"/>
    </location>
</feature>
<dbReference type="OrthoDB" id="10544885at2759"/>
<name>A0A9P6PQ08_9FUNG</name>
<gene>
    <name evidence="2" type="ORF">BG011_007502</name>
</gene>
<accession>A0A9P6PQ08</accession>
<reference evidence="2" key="1">
    <citation type="journal article" date="2020" name="Fungal Divers.">
        <title>Resolving the Mortierellaceae phylogeny through synthesis of multi-gene phylogenetics and phylogenomics.</title>
        <authorList>
            <person name="Vandepol N."/>
            <person name="Liber J."/>
            <person name="Desiro A."/>
            <person name="Na H."/>
            <person name="Kennedy M."/>
            <person name="Barry K."/>
            <person name="Grigoriev I.V."/>
            <person name="Miller A.N."/>
            <person name="O'Donnell K."/>
            <person name="Stajich J.E."/>
            <person name="Bonito G."/>
        </authorList>
    </citation>
    <scope>NUCLEOTIDE SEQUENCE</scope>
    <source>
        <strain evidence="2">KOD948</strain>
    </source>
</reference>
<feature type="compositionally biased region" description="Polar residues" evidence="1">
    <location>
        <begin position="17"/>
        <end position="38"/>
    </location>
</feature>
<feature type="compositionally biased region" description="Basic residues" evidence="1">
    <location>
        <begin position="115"/>
        <end position="125"/>
    </location>
</feature>
<dbReference type="EMBL" id="JAAAJA010000581">
    <property type="protein sequence ID" value="KAG0251600.1"/>
    <property type="molecule type" value="Genomic_DNA"/>
</dbReference>
<feature type="region of interest" description="Disordered" evidence="1">
    <location>
        <begin position="1"/>
        <end position="125"/>
    </location>
</feature>
<feature type="region of interest" description="Disordered" evidence="1">
    <location>
        <begin position="576"/>
        <end position="683"/>
    </location>
</feature>
<feature type="compositionally biased region" description="Polar residues" evidence="1">
    <location>
        <begin position="67"/>
        <end position="83"/>
    </location>
</feature>
<evidence type="ECO:0000313" key="3">
    <source>
        <dbReference type="Proteomes" id="UP000726737"/>
    </source>
</evidence>
<protein>
    <submittedName>
        <fullName evidence="2">Uncharacterized protein</fullName>
    </submittedName>
</protein>
<feature type="compositionally biased region" description="Low complexity" evidence="1">
    <location>
        <begin position="501"/>
        <end position="533"/>
    </location>
</feature>
<feature type="compositionally biased region" description="Polar residues" evidence="1">
    <location>
        <begin position="184"/>
        <end position="196"/>
    </location>
</feature>
<keyword evidence="3" id="KW-1185">Reference proteome</keyword>
<organism evidence="2 3">
    <name type="scientific">Mortierella polycephala</name>
    <dbReference type="NCBI Taxonomy" id="41804"/>
    <lineage>
        <taxon>Eukaryota</taxon>
        <taxon>Fungi</taxon>
        <taxon>Fungi incertae sedis</taxon>
        <taxon>Mucoromycota</taxon>
        <taxon>Mortierellomycotina</taxon>
        <taxon>Mortierellomycetes</taxon>
        <taxon>Mortierellales</taxon>
        <taxon>Mortierellaceae</taxon>
        <taxon>Mortierella</taxon>
    </lineage>
</organism>
<dbReference type="AlphaFoldDB" id="A0A9P6PQ08"/>